<dbReference type="EMBL" id="BPRC01000006">
    <property type="protein sequence ID" value="GJE65057.1"/>
    <property type="molecule type" value="Genomic_DNA"/>
</dbReference>
<dbReference type="PANTHER" id="PTHR43179">
    <property type="entry name" value="RHAMNOSYLTRANSFERASE WBBL"/>
    <property type="match status" value="1"/>
</dbReference>
<reference evidence="2" key="1">
    <citation type="journal article" date="2021" name="Front. Microbiol.">
        <title>Comprehensive Comparative Genomics and Phenotyping of Methylobacterium Species.</title>
        <authorList>
            <person name="Alessa O."/>
            <person name="Ogura Y."/>
            <person name="Fujitani Y."/>
            <person name="Takami H."/>
            <person name="Hayashi T."/>
            <person name="Sahin N."/>
            <person name="Tani A."/>
        </authorList>
    </citation>
    <scope>NUCLEOTIDE SEQUENCE</scope>
    <source>
        <strain evidence="2">NBRC 15686</strain>
    </source>
</reference>
<dbReference type="PANTHER" id="PTHR43179:SF7">
    <property type="entry name" value="RHAMNOSYLTRANSFERASE WBBL"/>
    <property type="match status" value="1"/>
</dbReference>
<dbReference type="Gene3D" id="3.90.550.10">
    <property type="entry name" value="Spore Coat Polysaccharide Biosynthesis Protein SpsA, Chain A"/>
    <property type="match status" value="2"/>
</dbReference>
<proteinExistence type="predicted"/>
<dbReference type="SUPFAM" id="SSF53448">
    <property type="entry name" value="Nucleotide-diphospho-sugar transferases"/>
    <property type="match status" value="2"/>
</dbReference>
<keyword evidence="3" id="KW-1185">Reference proteome</keyword>
<sequence length="891" mass="102312">MNYLRRIRDRKNSKELYRSIFDESWYADTYLSSTTSKTDPFRHFITHGISQGLNPCEFFDSQWYLSNYADVAEERISPITHYMLHGAVEGRDPGPNFSTRWYLSEYKDVRESGMNPLSHYISHGRNENRKRHEHQVLMGEIERVVEFLGRRESCDAQVKIFMMQHQLKPNHLPFGYTAMGSDPQLVIKKFIPAGFFKIKMRLTYNNILEQFADQSSLEIFIGDKYGFRSENSWKYHIVNNVCIVDDVLFNPYNIEHIRLDPIDTKGSFQIEYVEIYSMDVFEAIADLTEKYRKKSNQDYAQSLPRHKLVSSQDITKFVRHCSNCELDSAQFYENWIEKRKITDNDRKLIQSTIDEFPICPKISVIMPVFKSNIYFLDRAIESIVVQMYSNWELVIVDDGSNSEDLNRALLSWREKDERIKVVIEQNNGGIARASNIALKLCEGEFIALVDHDDEIAPHAFFAVAQAINHNPQADMIYSDEDKIDLKNIRSNPFFKPDWSPEYFLSCMYTCHLGVYRRALVDEVGGFRSDFDFAQDYDLALRVSSRSRKIVHIPDVLYHWRTLESSTASSADAKPTAALAAQRAVQSAIDSQDFKGTVIEGPFPGSHRIKGSSSDKAKISIVIPTAARRIEAGEERWYLLDLLKSISKTEYLNYELVIVHNGDIESDLQSELEEFKITYVHYDAHEFNIAAKINLGVEHATGEYIVLLNDDMTIISSDWLGEMLLWLKRPGVAGVGAKLLFPDNTIQHAGVVLLGQGPSHIYYGLDRKELGLAGSAALVRNYSAVTGACLMVRKSDYIAIGGFDTAFRINYNDVDFCLRLIELGRIVYTPYAEIYHYESVSKGENPVGDFDLFNERWSKVVGSDPFYNVNLSQRSNVNEITSRPKTFAETYF</sequence>
<protein>
    <recommendedName>
        <fullName evidence="1">Glycosyltransferase 2-like domain-containing protein</fullName>
    </recommendedName>
</protein>
<evidence type="ECO:0000313" key="3">
    <source>
        <dbReference type="Proteomes" id="UP001055039"/>
    </source>
</evidence>
<evidence type="ECO:0000313" key="2">
    <source>
        <dbReference type="EMBL" id="GJE65057.1"/>
    </source>
</evidence>
<reference evidence="2" key="2">
    <citation type="submission" date="2021-08" db="EMBL/GenBank/DDBJ databases">
        <authorList>
            <person name="Tani A."/>
            <person name="Ola A."/>
            <person name="Ogura Y."/>
            <person name="Katsura K."/>
            <person name="Hayashi T."/>
        </authorList>
    </citation>
    <scope>NUCLEOTIDE SEQUENCE</scope>
    <source>
        <strain evidence="2">NBRC 15686</strain>
    </source>
</reference>
<dbReference type="InterPro" id="IPR029044">
    <property type="entry name" value="Nucleotide-diphossugar_trans"/>
</dbReference>
<gene>
    <name evidence="2" type="ORF">LNAOJCKE_2265</name>
</gene>
<dbReference type="RefSeq" id="WP_238224509.1">
    <property type="nucleotide sequence ID" value="NZ_BPRC01000006.1"/>
</dbReference>
<dbReference type="Pfam" id="PF00535">
    <property type="entry name" value="Glycos_transf_2"/>
    <property type="match status" value="2"/>
</dbReference>
<dbReference type="Proteomes" id="UP001055039">
    <property type="component" value="Unassembled WGS sequence"/>
</dbReference>
<feature type="domain" description="Glycosyltransferase 2-like" evidence="1">
    <location>
        <begin position="363"/>
        <end position="523"/>
    </location>
</feature>
<comment type="caution">
    <text evidence="2">The sequence shown here is derived from an EMBL/GenBank/DDBJ whole genome shotgun (WGS) entry which is preliminary data.</text>
</comment>
<dbReference type="InterPro" id="IPR001173">
    <property type="entry name" value="Glyco_trans_2-like"/>
</dbReference>
<accession>A0ABQ4UD40</accession>
<name>A0ABQ4UD40_9HYPH</name>
<dbReference type="CDD" id="cd04184">
    <property type="entry name" value="GT2_RfbC_Mx_like"/>
    <property type="match status" value="1"/>
</dbReference>
<feature type="domain" description="Glycosyltransferase 2-like" evidence="1">
    <location>
        <begin position="620"/>
        <end position="738"/>
    </location>
</feature>
<organism evidence="2 3">
    <name type="scientific">Methylorubrum aminovorans</name>
    <dbReference type="NCBI Taxonomy" id="269069"/>
    <lineage>
        <taxon>Bacteria</taxon>
        <taxon>Pseudomonadati</taxon>
        <taxon>Pseudomonadota</taxon>
        <taxon>Alphaproteobacteria</taxon>
        <taxon>Hyphomicrobiales</taxon>
        <taxon>Methylobacteriaceae</taxon>
        <taxon>Methylorubrum</taxon>
    </lineage>
</organism>
<evidence type="ECO:0000259" key="1">
    <source>
        <dbReference type="Pfam" id="PF00535"/>
    </source>
</evidence>